<name>A0ABR1YUG2_9PEZI</name>
<feature type="region of interest" description="Disordered" evidence="1">
    <location>
        <begin position="21"/>
        <end position="45"/>
    </location>
</feature>
<keyword evidence="3" id="KW-1185">Reference proteome</keyword>
<dbReference type="EMBL" id="JBBWRZ010000004">
    <property type="protein sequence ID" value="KAK8238616.1"/>
    <property type="molecule type" value="Genomic_DNA"/>
</dbReference>
<evidence type="ECO:0000313" key="3">
    <source>
        <dbReference type="Proteomes" id="UP001492380"/>
    </source>
</evidence>
<evidence type="ECO:0000313" key="2">
    <source>
        <dbReference type="EMBL" id="KAK8238616.1"/>
    </source>
</evidence>
<proteinExistence type="predicted"/>
<sequence>MDGRTDVLGCPSVRPPDFDICSRRHLEGEDEREREERVHDSAQAETDASVFSDVARLHDGPGRPNASASVLRIRLAWLSEGRVGRRLEGTRLGELGVSFCPLFYLSVEELAVDRAGEYVDIVNSPRPHFSISQPPLLQESGSCEEKERVEKQCARAEPEKGYSTQSQTLYLHEQNPKSFPPPVLIARLTACPSASKASGNMASMSLPPVPSRTTVQTVEVANA</sequence>
<gene>
    <name evidence="2" type="ORF">HDK90DRAFT_231596</name>
</gene>
<reference evidence="2 3" key="1">
    <citation type="submission" date="2024-04" db="EMBL/GenBank/DDBJ databases">
        <title>Phyllosticta paracitricarpa is synonymous to the EU quarantine fungus P. citricarpa based on phylogenomic analyses.</title>
        <authorList>
            <consortium name="Lawrence Berkeley National Laboratory"/>
            <person name="Van Ingen-Buijs V.A."/>
            <person name="Van Westerhoven A.C."/>
            <person name="Haridas S."/>
            <person name="Skiadas P."/>
            <person name="Martin F."/>
            <person name="Groenewald J.Z."/>
            <person name="Crous P.W."/>
            <person name="Seidl M.F."/>
        </authorList>
    </citation>
    <scope>NUCLEOTIDE SEQUENCE [LARGE SCALE GENOMIC DNA]</scope>
    <source>
        <strain evidence="2 3">CBS 123374</strain>
    </source>
</reference>
<comment type="caution">
    <text evidence="2">The sequence shown here is derived from an EMBL/GenBank/DDBJ whole genome shotgun (WGS) entry which is preliminary data.</text>
</comment>
<dbReference type="Proteomes" id="UP001492380">
    <property type="component" value="Unassembled WGS sequence"/>
</dbReference>
<accession>A0ABR1YUG2</accession>
<evidence type="ECO:0000256" key="1">
    <source>
        <dbReference type="SAM" id="MobiDB-lite"/>
    </source>
</evidence>
<protein>
    <submittedName>
        <fullName evidence="2">Uncharacterized protein</fullName>
    </submittedName>
</protein>
<organism evidence="2 3">
    <name type="scientific">Phyllosticta capitalensis</name>
    <dbReference type="NCBI Taxonomy" id="121624"/>
    <lineage>
        <taxon>Eukaryota</taxon>
        <taxon>Fungi</taxon>
        <taxon>Dikarya</taxon>
        <taxon>Ascomycota</taxon>
        <taxon>Pezizomycotina</taxon>
        <taxon>Dothideomycetes</taxon>
        <taxon>Dothideomycetes incertae sedis</taxon>
        <taxon>Botryosphaeriales</taxon>
        <taxon>Phyllostictaceae</taxon>
        <taxon>Phyllosticta</taxon>
    </lineage>
</organism>